<evidence type="ECO:0000313" key="2">
    <source>
        <dbReference type="EMBL" id="TVY08427.1"/>
    </source>
</evidence>
<gene>
    <name evidence="2" type="ORF">FPZ49_18490</name>
</gene>
<evidence type="ECO:0000313" key="3">
    <source>
        <dbReference type="Proteomes" id="UP000317036"/>
    </source>
</evidence>
<comment type="caution">
    <text evidence="2">The sequence shown here is derived from an EMBL/GenBank/DDBJ whole genome shotgun (WGS) entry which is preliminary data.</text>
</comment>
<dbReference type="Pfam" id="PF14070">
    <property type="entry name" value="YjfB_motility"/>
    <property type="match status" value="1"/>
</dbReference>
<name>A0A559K8I4_9BACL</name>
<evidence type="ECO:0000256" key="1">
    <source>
        <dbReference type="SAM" id="MobiDB-lite"/>
    </source>
</evidence>
<organism evidence="2 3">
    <name type="scientific">Paenibacillus cremeus</name>
    <dbReference type="NCBI Taxonomy" id="2163881"/>
    <lineage>
        <taxon>Bacteria</taxon>
        <taxon>Bacillati</taxon>
        <taxon>Bacillota</taxon>
        <taxon>Bacilli</taxon>
        <taxon>Bacillales</taxon>
        <taxon>Paenibacillaceae</taxon>
        <taxon>Paenibacillus</taxon>
    </lineage>
</organism>
<dbReference type="OrthoDB" id="1924973at2"/>
<sequence>MDIPALSMAMSQASLLQDANLSVMKMAMDTAKTNAANMTEMLSQTSAMQQSVQPHLGSHIDVRV</sequence>
<reference evidence="2 3" key="1">
    <citation type="submission" date="2019-07" db="EMBL/GenBank/DDBJ databases">
        <authorList>
            <person name="Kim J."/>
        </authorList>
    </citation>
    <scope>NUCLEOTIDE SEQUENCE [LARGE SCALE GENOMIC DNA]</scope>
    <source>
        <strain evidence="2 3">JC52</strain>
    </source>
</reference>
<protein>
    <submittedName>
        <fullName evidence="2">Putative motility protein</fullName>
    </submittedName>
</protein>
<dbReference type="EMBL" id="VNJI01000023">
    <property type="protein sequence ID" value="TVY08427.1"/>
    <property type="molecule type" value="Genomic_DNA"/>
</dbReference>
<keyword evidence="3" id="KW-1185">Reference proteome</keyword>
<dbReference type="RefSeq" id="WP_144849663.1">
    <property type="nucleotide sequence ID" value="NZ_VNJI01000023.1"/>
</dbReference>
<dbReference type="Proteomes" id="UP000317036">
    <property type="component" value="Unassembled WGS sequence"/>
</dbReference>
<dbReference type="InterPro" id="IPR025906">
    <property type="entry name" value="YjfB_motility"/>
</dbReference>
<feature type="region of interest" description="Disordered" evidence="1">
    <location>
        <begin position="44"/>
        <end position="64"/>
    </location>
</feature>
<dbReference type="AlphaFoldDB" id="A0A559K8I4"/>
<proteinExistence type="predicted"/>
<feature type="compositionally biased region" description="Polar residues" evidence="1">
    <location>
        <begin position="44"/>
        <end position="53"/>
    </location>
</feature>
<accession>A0A559K8I4</accession>